<evidence type="ECO:0000256" key="1">
    <source>
        <dbReference type="SAM" id="SignalP"/>
    </source>
</evidence>
<dbReference type="Proteomes" id="UP001224775">
    <property type="component" value="Unassembled WGS sequence"/>
</dbReference>
<name>A0AAD9DE46_9STRA</name>
<accession>A0AAD9DE46</accession>
<gene>
    <name evidence="2" type="ORF">QTG54_005549</name>
</gene>
<dbReference type="EMBL" id="JATAAI010000008">
    <property type="protein sequence ID" value="KAK1743952.1"/>
    <property type="molecule type" value="Genomic_DNA"/>
</dbReference>
<sequence length="153" mass="16932">MTNLLLILLLQVATVASFAPKLQHFHPCHHTHYDDEHKDKDDGNTKRIFSNAPALQYSLTADDWHTAAQLHPLDNLGVIDDESSSAIMMMGQTDISRTTSGSRSGAAASHHSEIAAVTNGADMMREFMEAFFPVIVLILLEIYSQQILQFPLA</sequence>
<feature type="signal peptide" evidence="1">
    <location>
        <begin position="1"/>
        <end position="17"/>
    </location>
</feature>
<organism evidence="2 3">
    <name type="scientific">Skeletonema marinoi</name>
    <dbReference type="NCBI Taxonomy" id="267567"/>
    <lineage>
        <taxon>Eukaryota</taxon>
        <taxon>Sar</taxon>
        <taxon>Stramenopiles</taxon>
        <taxon>Ochrophyta</taxon>
        <taxon>Bacillariophyta</taxon>
        <taxon>Coscinodiscophyceae</taxon>
        <taxon>Thalassiosirophycidae</taxon>
        <taxon>Thalassiosirales</taxon>
        <taxon>Skeletonemataceae</taxon>
        <taxon>Skeletonema</taxon>
        <taxon>Skeletonema marinoi-dohrnii complex</taxon>
    </lineage>
</organism>
<keyword evidence="1" id="KW-0732">Signal</keyword>
<protein>
    <submittedName>
        <fullName evidence="2">Uncharacterized protein</fullName>
    </submittedName>
</protein>
<evidence type="ECO:0000313" key="2">
    <source>
        <dbReference type="EMBL" id="KAK1743952.1"/>
    </source>
</evidence>
<feature type="chain" id="PRO_5041953777" evidence="1">
    <location>
        <begin position="18"/>
        <end position="153"/>
    </location>
</feature>
<proteinExistence type="predicted"/>
<evidence type="ECO:0000313" key="3">
    <source>
        <dbReference type="Proteomes" id="UP001224775"/>
    </source>
</evidence>
<dbReference type="AlphaFoldDB" id="A0AAD9DE46"/>
<keyword evidence="3" id="KW-1185">Reference proteome</keyword>
<reference evidence="2" key="1">
    <citation type="submission" date="2023-06" db="EMBL/GenBank/DDBJ databases">
        <title>Survivors Of The Sea: Transcriptome response of Skeletonema marinoi to long-term dormancy.</title>
        <authorList>
            <person name="Pinder M.I.M."/>
            <person name="Kourtchenko O."/>
            <person name="Robertson E.K."/>
            <person name="Larsson T."/>
            <person name="Maumus F."/>
            <person name="Osuna-Cruz C.M."/>
            <person name="Vancaester E."/>
            <person name="Stenow R."/>
            <person name="Vandepoele K."/>
            <person name="Ploug H."/>
            <person name="Bruchert V."/>
            <person name="Godhe A."/>
            <person name="Topel M."/>
        </authorList>
    </citation>
    <scope>NUCLEOTIDE SEQUENCE</scope>
    <source>
        <strain evidence="2">R05AC</strain>
    </source>
</reference>
<comment type="caution">
    <text evidence="2">The sequence shown here is derived from an EMBL/GenBank/DDBJ whole genome shotgun (WGS) entry which is preliminary data.</text>
</comment>